<dbReference type="PANTHER" id="PTHR47784">
    <property type="entry name" value="STEROL UPTAKE CONTROL PROTEIN 2"/>
    <property type="match status" value="1"/>
</dbReference>
<dbReference type="RefSeq" id="XP_040786697.1">
    <property type="nucleotide sequence ID" value="XM_040935147.1"/>
</dbReference>
<evidence type="ECO:0000313" key="2">
    <source>
        <dbReference type="EMBL" id="KAF1844134.1"/>
    </source>
</evidence>
<feature type="region of interest" description="Disordered" evidence="1">
    <location>
        <begin position="323"/>
        <end position="351"/>
    </location>
</feature>
<dbReference type="GeneID" id="63852398"/>
<feature type="compositionally biased region" description="Polar residues" evidence="1">
    <location>
        <begin position="340"/>
        <end position="351"/>
    </location>
</feature>
<accession>A0A9P4GF77</accession>
<gene>
    <name evidence="2" type="ORF">K460DRAFT_379131</name>
</gene>
<name>A0A9P4GF77_9PLEO</name>
<proteinExistence type="predicted"/>
<reference evidence="2" key="1">
    <citation type="submission" date="2020-01" db="EMBL/GenBank/DDBJ databases">
        <authorList>
            <consortium name="DOE Joint Genome Institute"/>
            <person name="Haridas S."/>
            <person name="Albert R."/>
            <person name="Binder M."/>
            <person name="Bloem J."/>
            <person name="Labutti K."/>
            <person name="Salamov A."/>
            <person name="Andreopoulos B."/>
            <person name="Baker S.E."/>
            <person name="Barry K."/>
            <person name="Bills G."/>
            <person name="Bluhm B.H."/>
            <person name="Cannon C."/>
            <person name="Castanera R."/>
            <person name="Culley D.E."/>
            <person name="Daum C."/>
            <person name="Ezra D."/>
            <person name="Gonzalez J.B."/>
            <person name="Henrissat B."/>
            <person name="Kuo A."/>
            <person name="Liang C."/>
            <person name="Lipzen A."/>
            <person name="Lutzoni F."/>
            <person name="Magnuson J."/>
            <person name="Mondo S."/>
            <person name="Nolan M."/>
            <person name="Ohm R."/>
            <person name="Pangilinan J."/>
            <person name="Park H.-J."/>
            <person name="Ramirez L."/>
            <person name="Alfaro M."/>
            <person name="Sun H."/>
            <person name="Tritt A."/>
            <person name="Yoshinaga Y."/>
            <person name="Zwiers L.-H."/>
            <person name="Turgeon B.G."/>
            <person name="Goodwin S.B."/>
            <person name="Spatafora J.W."/>
            <person name="Crous P.W."/>
            <person name="Grigoriev I.V."/>
        </authorList>
    </citation>
    <scope>NUCLEOTIDE SEQUENCE</scope>
    <source>
        <strain evidence="2">CBS 394.84</strain>
    </source>
</reference>
<dbReference type="Proteomes" id="UP000800039">
    <property type="component" value="Unassembled WGS sequence"/>
</dbReference>
<evidence type="ECO:0000256" key="1">
    <source>
        <dbReference type="SAM" id="MobiDB-lite"/>
    </source>
</evidence>
<dbReference type="AlphaFoldDB" id="A0A9P4GF77"/>
<organism evidence="2 3">
    <name type="scientific">Cucurbitaria berberidis CBS 394.84</name>
    <dbReference type="NCBI Taxonomy" id="1168544"/>
    <lineage>
        <taxon>Eukaryota</taxon>
        <taxon>Fungi</taxon>
        <taxon>Dikarya</taxon>
        <taxon>Ascomycota</taxon>
        <taxon>Pezizomycotina</taxon>
        <taxon>Dothideomycetes</taxon>
        <taxon>Pleosporomycetidae</taxon>
        <taxon>Pleosporales</taxon>
        <taxon>Pleosporineae</taxon>
        <taxon>Cucurbitariaceae</taxon>
        <taxon>Cucurbitaria</taxon>
    </lineage>
</organism>
<dbReference type="PANTHER" id="PTHR47784:SF5">
    <property type="entry name" value="STEROL UPTAKE CONTROL PROTEIN 2"/>
    <property type="match status" value="1"/>
</dbReference>
<dbReference type="EMBL" id="ML976617">
    <property type="protein sequence ID" value="KAF1844134.1"/>
    <property type="molecule type" value="Genomic_DNA"/>
</dbReference>
<protein>
    <recommendedName>
        <fullName evidence="4">C6 transcription factor</fullName>
    </recommendedName>
</protein>
<sequence length="351" mass="39578">MDATLTAQAAWREALPLLGTKYRFVTHGILAIASLHLSRLAGTEKEQQMYQDIAATQMNTGLTQYRVEVQNMTTKNAEALFAFSTTTTTFVLHTAGAECEATLRSIRRHDLSIEETLGSISALSKAICRILRSIRGVLVIIVPCWDCIYNGPLRPITDREWWPAPVPVTAEELDENRKLQRLETMWSRHGRNYNYSFHTLRHALKDLREAFALVSRLRCLAQSGDTRCATSFDWTSVFSWPVQLSLEFMALLEQRCMEAWVLIAHYAILLSRVTGVMWLDGLAANLIATAALVIGEDNWAWVEWPATATNMDLTFLRNLAKPSPQTHTSMRETTAERPTESLQADSDSSRS</sequence>
<comment type="caution">
    <text evidence="2">The sequence shown here is derived from an EMBL/GenBank/DDBJ whole genome shotgun (WGS) entry which is preliminary data.</text>
</comment>
<keyword evidence="3" id="KW-1185">Reference proteome</keyword>
<evidence type="ECO:0008006" key="4">
    <source>
        <dbReference type="Google" id="ProtNLM"/>
    </source>
</evidence>
<evidence type="ECO:0000313" key="3">
    <source>
        <dbReference type="Proteomes" id="UP000800039"/>
    </source>
</evidence>
<feature type="compositionally biased region" description="Basic and acidic residues" evidence="1">
    <location>
        <begin position="329"/>
        <end position="339"/>
    </location>
</feature>
<dbReference type="OrthoDB" id="5386330at2759"/>
<dbReference type="GO" id="GO:0001228">
    <property type="term" value="F:DNA-binding transcription activator activity, RNA polymerase II-specific"/>
    <property type="evidence" value="ECO:0007669"/>
    <property type="project" value="TreeGrafter"/>
</dbReference>
<dbReference type="InterPro" id="IPR053157">
    <property type="entry name" value="Sterol_Uptake_Regulator"/>
</dbReference>